<dbReference type="PANTHER" id="PTHR31339:SF9">
    <property type="entry name" value="PLASMIN AND FIBRONECTIN-BINDING PROTEIN A"/>
    <property type="match status" value="1"/>
</dbReference>
<evidence type="ECO:0000256" key="4">
    <source>
        <dbReference type="RuleBase" id="RU361169"/>
    </source>
</evidence>
<gene>
    <name evidence="6" type="ORF">IEN85_15630</name>
</gene>
<feature type="signal peptide" evidence="5">
    <location>
        <begin position="1"/>
        <end position="24"/>
    </location>
</feature>
<dbReference type="AlphaFoldDB" id="A0A927IIW8"/>
<dbReference type="SUPFAM" id="SSF51126">
    <property type="entry name" value="Pectin lyase-like"/>
    <property type="match status" value="1"/>
</dbReference>
<dbReference type="EMBL" id="JACYFG010000038">
    <property type="protein sequence ID" value="MBD5780930.1"/>
    <property type="molecule type" value="Genomic_DNA"/>
</dbReference>
<dbReference type="InterPro" id="IPR011050">
    <property type="entry name" value="Pectin_lyase_fold/virulence"/>
</dbReference>
<reference evidence="6" key="1">
    <citation type="submission" date="2020-09" db="EMBL/GenBank/DDBJ databases">
        <title>Pelagicoccus enzymogenes sp. nov. with an EPS production, isolated from marine sediment.</title>
        <authorList>
            <person name="Feng X."/>
        </authorList>
    </citation>
    <scope>NUCLEOTIDE SEQUENCE</scope>
    <source>
        <strain evidence="6">NFK12</strain>
    </source>
</reference>
<comment type="similarity">
    <text evidence="1 4">Belongs to the glycosyl hydrolase 28 family.</text>
</comment>
<keyword evidence="5" id="KW-0732">Signal</keyword>
<dbReference type="InterPro" id="IPR000743">
    <property type="entry name" value="Glyco_hydro_28"/>
</dbReference>
<organism evidence="6 7">
    <name type="scientific">Pelagicoccus enzymogenes</name>
    <dbReference type="NCBI Taxonomy" id="2773457"/>
    <lineage>
        <taxon>Bacteria</taxon>
        <taxon>Pseudomonadati</taxon>
        <taxon>Verrucomicrobiota</taxon>
        <taxon>Opitutia</taxon>
        <taxon>Puniceicoccales</taxon>
        <taxon>Pelagicoccaceae</taxon>
        <taxon>Pelagicoccus</taxon>
    </lineage>
</organism>
<sequence>MKATLRITTFASVLFAGFLSEAFATPQFTSDGRLWGGDEIQPVNAPFGMPQLARPSFKADVFNILDFAAVEGGKVKNTEAFANAIAACADNGGGRVLVPAGKWFTGPIHLKSNVELHLAEGSEVIFSDTLEDYLPVVRVRAGSIEIYNYSPLIYARDCENIGITGPGRLNGNAEKWWDWKHKETRDYFTAEKRGIPVEERIYGKPEDAIRPSFVQLFNCRNILLEGFTIGSGPNWTIHPVFCENIIIRRVHVLTDGPNNDGIDPDSSRNLLVEHCVFDTGDDCMVLKSGYNEDGWRAAAPTENVVMRWCTSKRGHGGLVIGSEMSGDVRNVYMYECEFEGTDRALRIKSRRGRGGIVENVWAENLVVKDMQREVVILNMDYGADKNALTNQRAPLFRNIHVSDVYGEGAPMAIRIVGLPDSLIENVTFENIRVKSTEGVYCQNATGLSFKNIDVSPEEGPVFTFDNVNDVDITAASSASGASTFVKVLGKNSHGIVIKKSNLSTLKSVTELGDEVAAEAVTIK</sequence>
<dbReference type="Gene3D" id="2.160.20.10">
    <property type="entry name" value="Single-stranded right-handed beta-helix, Pectin lyase-like"/>
    <property type="match status" value="1"/>
</dbReference>
<name>A0A927IIW8_9BACT</name>
<evidence type="ECO:0000313" key="7">
    <source>
        <dbReference type="Proteomes" id="UP000622317"/>
    </source>
</evidence>
<dbReference type="InterPro" id="IPR051801">
    <property type="entry name" value="GH28_Enzymes"/>
</dbReference>
<evidence type="ECO:0000256" key="2">
    <source>
        <dbReference type="ARBA" id="ARBA00022801"/>
    </source>
</evidence>
<dbReference type="Proteomes" id="UP000622317">
    <property type="component" value="Unassembled WGS sequence"/>
</dbReference>
<comment type="caution">
    <text evidence="6">The sequence shown here is derived from an EMBL/GenBank/DDBJ whole genome shotgun (WGS) entry which is preliminary data.</text>
</comment>
<dbReference type="GO" id="GO:0004650">
    <property type="term" value="F:polygalacturonase activity"/>
    <property type="evidence" value="ECO:0007669"/>
    <property type="project" value="InterPro"/>
</dbReference>
<dbReference type="PANTHER" id="PTHR31339">
    <property type="entry name" value="PECTIN LYASE-RELATED"/>
    <property type="match status" value="1"/>
</dbReference>
<evidence type="ECO:0000256" key="5">
    <source>
        <dbReference type="SAM" id="SignalP"/>
    </source>
</evidence>
<evidence type="ECO:0000256" key="3">
    <source>
        <dbReference type="ARBA" id="ARBA00023295"/>
    </source>
</evidence>
<keyword evidence="2 4" id="KW-0378">Hydrolase</keyword>
<evidence type="ECO:0000256" key="1">
    <source>
        <dbReference type="ARBA" id="ARBA00008834"/>
    </source>
</evidence>
<keyword evidence="7" id="KW-1185">Reference proteome</keyword>
<dbReference type="Pfam" id="PF00295">
    <property type="entry name" value="Glyco_hydro_28"/>
    <property type="match status" value="1"/>
</dbReference>
<dbReference type="RefSeq" id="WP_191618036.1">
    <property type="nucleotide sequence ID" value="NZ_JACYFG010000038.1"/>
</dbReference>
<feature type="chain" id="PRO_5037404738" evidence="5">
    <location>
        <begin position="25"/>
        <end position="523"/>
    </location>
</feature>
<proteinExistence type="inferred from homology"/>
<dbReference type="InterPro" id="IPR012334">
    <property type="entry name" value="Pectin_lyas_fold"/>
</dbReference>
<evidence type="ECO:0000313" key="6">
    <source>
        <dbReference type="EMBL" id="MBD5780930.1"/>
    </source>
</evidence>
<accession>A0A927IIW8</accession>
<keyword evidence="3 4" id="KW-0326">Glycosidase</keyword>
<dbReference type="GO" id="GO:0005975">
    <property type="term" value="P:carbohydrate metabolic process"/>
    <property type="evidence" value="ECO:0007669"/>
    <property type="project" value="InterPro"/>
</dbReference>
<protein>
    <submittedName>
        <fullName evidence="6">Glycoside hydrolase family 28 protein</fullName>
    </submittedName>
</protein>